<dbReference type="PANTHER" id="PTHR43317:SF1">
    <property type="entry name" value="THERMOSPERMINE SYNTHASE ACAULIS5"/>
    <property type="match status" value="1"/>
</dbReference>
<dbReference type="EMBL" id="KZ301978">
    <property type="protein sequence ID" value="PFH52610.1"/>
    <property type="molecule type" value="Genomic_DNA"/>
</dbReference>
<dbReference type="PANTHER" id="PTHR43317">
    <property type="entry name" value="THERMOSPERMINE SYNTHASE ACAULIS5"/>
    <property type="match status" value="1"/>
</dbReference>
<evidence type="ECO:0000256" key="1">
    <source>
        <dbReference type="ARBA" id="ARBA00023115"/>
    </source>
</evidence>
<evidence type="ECO:0000313" key="4">
    <source>
        <dbReference type="Proteomes" id="UP000242287"/>
    </source>
</evidence>
<keyword evidence="2" id="KW-0472">Membrane</keyword>
<accession>A0A2A9NXN4</accession>
<keyword evidence="2" id="KW-1133">Transmembrane helix</keyword>
<feature type="transmembrane region" description="Helical" evidence="2">
    <location>
        <begin position="104"/>
        <end position="123"/>
    </location>
</feature>
<reference evidence="3 4" key="1">
    <citation type="submission" date="2014-02" db="EMBL/GenBank/DDBJ databases">
        <title>Transposable element dynamics among asymbiotic and ectomycorrhizal Amanita fungi.</title>
        <authorList>
            <consortium name="DOE Joint Genome Institute"/>
            <person name="Hess J."/>
            <person name="Skrede I."/>
            <person name="Wolfe B."/>
            <person name="LaButti K."/>
            <person name="Ohm R.A."/>
            <person name="Grigoriev I.V."/>
            <person name="Pringle A."/>
        </authorList>
    </citation>
    <scope>NUCLEOTIDE SEQUENCE [LARGE SCALE GENOMIC DNA]</scope>
    <source>
        <strain evidence="3 4">SKay4041</strain>
    </source>
</reference>
<dbReference type="Pfam" id="PF01564">
    <property type="entry name" value="Spermine_synth"/>
    <property type="match status" value="1"/>
</dbReference>
<feature type="transmembrane region" description="Helical" evidence="2">
    <location>
        <begin position="72"/>
        <end position="92"/>
    </location>
</feature>
<feature type="transmembrane region" description="Helical" evidence="2">
    <location>
        <begin position="135"/>
        <end position="156"/>
    </location>
</feature>
<protein>
    <recommendedName>
        <fullName evidence="5">PABS domain-containing protein</fullName>
    </recommendedName>
</protein>
<name>A0A2A9NXN4_9AGAR</name>
<feature type="transmembrane region" description="Helical" evidence="2">
    <location>
        <begin position="43"/>
        <end position="60"/>
    </location>
</feature>
<dbReference type="SUPFAM" id="SSF53335">
    <property type="entry name" value="S-adenosyl-L-methionine-dependent methyltransferases"/>
    <property type="match status" value="1"/>
</dbReference>
<gene>
    <name evidence="3" type="ORF">AMATHDRAFT_139709</name>
</gene>
<keyword evidence="4" id="KW-1185">Reference proteome</keyword>
<keyword evidence="1" id="KW-0620">Polyamine biosynthesis</keyword>
<dbReference type="OrthoDB" id="2016285at2759"/>
<evidence type="ECO:0008006" key="5">
    <source>
        <dbReference type="Google" id="ProtNLM"/>
    </source>
</evidence>
<evidence type="ECO:0000313" key="3">
    <source>
        <dbReference type="EMBL" id="PFH52610.1"/>
    </source>
</evidence>
<evidence type="ECO:0000256" key="2">
    <source>
        <dbReference type="SAM" id="Phobius"/>
    </source>
</evidence>
<organism evidence="3 4">
    <name type="scientific">Amanita thiersii Skay4041</name>
    <dbReference type="NCBI Taxonomy" id="703135"/>
    <lineage>
        <taxon>Eukaryota</taxon>
        <taxon>Fungi</taxon>
        <taxon>Dikarya</taxon>
        <taxon>Basidiomycota</taxon>
        <taxon>Agaricomycotina</taxon>
        <taxon>Agaricomycetes</taxon>
        <taxon>Agaricomycetidae</taxon>
        <taxon>Agaricales</taxon>
        <taxon>Pluteineae</taxon>
        <taxon>Amanitaceae</taxon>
        <taxon>Amanita</taxon>
    </lineage>
</organism>
<keyword evidence="2" id="KW-0812">Transmembrane</keyword>
<proteinExistence type="predicted"/>
<feature type="transmembrane region" description="Helical" evidence="2">
    <location>
        <begin position="168"/>
        <end position="189"/>
    </location>
</feature>
<dbReference type="GO" id="GO:0006596">
    <property type="term" value="P:polyamine biosynthetic process"/>
    <property type="evidence" value="ECO:0007669"/>
    <property type="project" value="UniProtKB-KW"/>
</dbReference>
<dbReference type="STRING" id="703135.A0A2A9NXN4"/>
<dbReference type="CDD" id="cd02440">
    <property type="entry name" value="AdoMet_MTases"/>
    <property type="match status" value="1"/>
</dbReference>
<dbReference type="Gene3D" id="3.40.50.150">
    <property type="entry name" value="Vaccinia Virus protein VP39"/>
    <property type="match status" value="1"/>
</dbReference>
<sequence length="596" mass="66295">MPSTYTPPSRIFPVAVVVPALLSLSLVIFAHERTLVPLYGSGPTTYLLSSIVLVAMQASALHPFHIPLNRNLLYSALTLTLAPNATYWVGVWTSRRKNPLLGPAITHAIVLGPQAFALTTFLFNTSKDSSRPRTVYRLLATVISWQLTLSLAHQAWSQTGFLRRISDSQIYLNLACLLYIAWIASPFTTTPIQDMKKQPLTTTMTSGAKSLRLVLFAILWCLAHSRLTSPILPHPLPEPYTLMDYPLRILSSVQSNTGLISVAEILPRTTQPEDPSENSDVQSVRYLRASHSILGGVWMNDKIHVIDDEPPVTDSSGTPLGDSIYATFVLQEAVRLVNSTSNQMQEGLIIGLGTGISATAFQRHGLVTTIVEIDPAVYDAARQYFGLPDPGPDRVFLEDARAWVSRRKAEIDLTKMHTPFDFVVHDCFSGGGVPEHIYTLEFWNDTKSLLGSEGIAVVNYAGMAKSESSRMIFYTLLAAFTQCRAFHDLTDANGLSPDAYHTSFINIVIFCTNSNKPLMFRKSRKSDYLGSPLRRHVLAALESREVNLSSILDADDSQRYVITDKRNPLGRLQEAQGHHHWSLMREVLPDINWETY</sequence>
<dbReference type="NCBIfam" id="NF037959">
    <property type="entry name" value="MFS_SpdSyn"/>
    <property type="match status" value="1"/>
</dbReference>
<dbReference type="AlphaFoldDB" id="A0A2A9NXN4"/>
<dbReference type="Proteomes" id="UP000242287">
    <property type="component" value="Unassembled WGS sequence"/>
</dbReference>
<dbReference type="InterPro" id="IPR029063">
    <property type="entry name" value="SAM-dependent_MTases_sf"/>
</dbReference>
<feature type="transmembrane region" description="Helical" evidence="2">
    <location>
        <begin position="12"/>
        <end position="31"/>
    </location>
</feature>